<accession>A0ABD7F7M6</accession>
<evidence type="ECO:0000313" key="1">
    <source>
        <dbReference type="EMBL" id="QXZ24329.1"/>
    </source>
</evidence>
<proteinExistence type="predicted"/>
<gene>
    <name evidence="1" type="ORF">I6L31_06175</name>
</gene>
<organism evidence="1 2">
    <name type="scientific">Acinetobacter septicus</name>
    <dbReference type="NCBI Taxonomy" id="465797"/>
    <lineage>
        <taxon>Bacteria</taxon>
        <taxon>Pseudomonadati</taxon>
        <taxon>Pseudomonadota</taxon>
        <taxon>Gammaproteobacteria</taxon>
        <taxon>Moraxellales</taxon>
        <taxon>Moraxellaceae</taxon>
        <taxon>Acinetobacter</taxon>
    </lineage>
</organism>
<dbReference type="EMBL" id="CP079898">
    <property type="protein sequence ID" value="QXZ24329.1"/>
    <property type="molecule type" value="Genomic_DNA"/>
</dbReference>
<dbReference type="RefSeq" id="WP_005005255.1">
    <property type="nucleotide sequence ID" value="NZ_CP079898.1"/>
</dbReference>
<dbReference type="Proteomes" id="UP000827069">
    <property type="component" value="Chromosome"/>
</dbReference>
<name>A0ABD7F7M6_9GAMM</name>
<protein>
    <submittedName>
        <fullName evidence="1">Uncharacterized protein</fullName>
    </submittedName>
</protein>
<sequence>MSKFPDDCRMTPEEIEELRQDTKNAEKSAAYLALLSQIKPFDLSKVKQLQDVEQEKIEKMK</sequence>
<reference evidence="1 2" key="1">
    <citation type="submission" date="2021-07" db="EMBL/GenBank/DDBJ databases">
        <title>FDA dAtabase for Regulatory Grade micrObial Sequences (FDA-ARGOS): Supporting development and validation of Infectious Disease Dx tests.</title>
        <authorList>
            <person name="Sproer C."/>
            <person name="Gronow S."/>
            <person name="Severitt S."/>
            <person name="Schroder I."/>
            <person name="Tallon L."/>
            <person name="Sadzewicz L."/>
            <person name="Zhao X."/>
            <person name="Boylan J."/>
            <person name="Ott S."/>
            <person name="Bowen H."/>
            <person name="Vavikolanu K."/>
            <person name="Mehta A."/>
            <person name="Aluvathingal J."/>
            <person name="Nadendla S."/>
            <person name="Lowell S."/>
            <person name="Myers T."/>
            <person name="Yan Y."/>
        </authorList>
    </citation>
    <scope>NUCLEOTIDE SEQUENCE [LARGE SCALE GENOMIC DNA]</scope>
    <source>
        <strain evidence="1 2">FDAARGOS_1401</strain>
    </source>
</reference>
<evidence type="ECO:0000313" key="2">
    <source>
        <dbReference type="Proteomes" id="UP000827069"/>
    </source>
</evidence>
<dbReference type="AlphaFoldDB" id="A0ABD7F7M6"/>
<keyword evidence="2" id="KW-1185">Reference proteome</keyword>